<keyword evidence="3" id="KW-1185">Reference proteome</keyword>
<name>A0A0F8TXG3_9EURO</name>
<gene>
    <name evidence="2" type="ORF">ARAM_000991</name>
</gene>
<organism evidence="2 3">
    <name type="scientific">Aspergillus rambellii</name>
    <dbReference type="NCBI Taxonomy" id="308745"/>
    <lineage>
        <taxon>Eukaryota</taxon>
        <taxon>Fungi</taxon>
        <taxon>Dikarya</taxon>
        <taxon>Ascomycota</taxon>
        <taxon>Pezizomycotina</taxon>
        <taxon>Eurotiomycetes</taxon>
        <taxon>Eurotiomycetidae</taxon>
        <taxon>Eurotiales</taxon>
        <taxon>Aspergillaceae</taxon>
        <taxon>Aspergillus</taxon>
        <taxon>Aspergillus subgen. Nidulantes</taxon>
    </lineage>
</organism>
<dbReference type="Proteomes" id="UP000034291">
    <property type="component" value="Unassembled WGS sequence"/>
</dbReference>
<reference evidence="2 3" key="1">
    <citation type="submission" date="2015-02" db="EMBL/GenBank/DDBJ databases">
        <title>Draft Genome Sequences of Two Closely-Related Aflatoxigenic Aspergillus Species Obtained from the Cote d'Ivoire.</title>
        <authorList>
            <person name="Moore G.G."/>
            <person name="Beltz S.B."/>
            <person name="Mack B.M."/>
        </authorList>
    </citation>
    <scope>NUCLEOTIDE SEQUENCE [LARGE SCALE GENOMIC DNA]</scope>
    <source>
        <strain evidence="2 3">SRRC1468</strain>
    </source>
</reference>
<evidence type="ECO:0000313" key="3">
    <source>
        <dbReference type="Proteomes" id="UP000034291"/>
    </source>
</evidence>
<protein>
    <recommendedName>
        <fullName evidence="4">Phytanoyl-CoA dioxygenase</fullName>
    </recommendedName>
</protein>
<dbReference type="OrthoDB" id="445007at2759"/>
<evidence type="ECO:0000256" key="1">
    <source>
        <dbReference type="ARBA" id="ARBA00005179"/>
    </source>
</evidence>
<dbReference type="AlphaFoldDB" id="A0A0F8TXG3"/>
<comment type="pathway">
    <text evidence="1">Secondary metabolite biosynthesis.</text>
</comment>
<evidence type="ECO:0008006" key="4">
    <source>
        <dbReference type="Google" id="ProtNLM"/>
    </source>
</evidence>
<dbReference type="PANTHER" id="PTHR31630:SF6">
    <property type="entry name" value="PHYTANOYL-COA DIOXYGENASE-RELATED"/>
    <property type="match status" value="1"/>
</dbReference>
<dbReference type="InterPro" id="IPR008775">
    <property type="entry name" value="Phytyl_CoA_dOase-like"/>
</dbReference>
<comment type="caution">
    <text evidence="2">The sequence shown here is derived from an EMBL/GenBank/DDBJ whole genome shotgun (WGS) entry which is preliminary data.</text>
</comment>
<dbReference type="EMBL" id="JZBS01004128">
    <property type="protein sequence ID" value="KKK12058.1"/>
    <property type="molecule type" value="Genomic_DNA"/>
</dbReference>
<dbReference type="Gene3D" id="2.60.120.620">
    <property type="entry name" value="q2cbj1_9rhob like domain"/>
    <property type="match status" value="1"/>
</dbReference>
<dbReference type="PANTHER" id="PTHR31630">
    <property type="entry name" value="PHYTANOYL-COA DIOXYGENASE-RELATED-RELATED"/>
    <property type="match status" value="1"/>
</dbReference>
<accession>A0A0F8TXG3</accession>
<dbReference type="STRING" id="308745.A0A0F8TXG3"/>
<evidence type="ECO:0000313" key="2">
    <source>
        <dbReference type="EMBL" id="KKK12058.1"/>
    </source>
</evidence>
<sequence length="351" mass="39978">MAATQTFPQAINLMNKQEDASSAKIELIPAPMPHILSKGDYQDFRAELYENGFAVIKGAIPLDRAEKYCEKAHDWLRSFGTDLDFDNPDTWVSENLPHANQIRTYADYCVNHEKFMWDARLEPGVVDAFAKVWETDELLVSFDSLNITFPNRKDIPRRKAWEHIDQSPMRRGLHCVQGIIALSPSGPDDGGLVVYPKSHKFNDEFFGSQSDKKSWLPFKDIYMLPQTELDWFTARGMGPHKVCAEPGDLILWDSRVIHYGSEPTEKSNQIRTAIYAAYTPASMATPEQLALKKQVFEKYGGTTHWPHSHIAVRNPHVMLPDGTRDARDRDQPLEIPEFSDRLLKLAGAKSY</sequence>
<dbReference type="Pfam" id="PF05721">
    <property type="entry name" value="PhyH"/>
    <property type="match status" value="1"/>
</dbReference>
<dbReference type="SUPFAM" id="SSF51197">
    <property type="entry name" value="Clavaminate synthase-like"/>
    <property type="match status" value="1"/>
</dbReference>
<proteinExistence type="predicted"/>